<evidence type="ECO:0000256" key="1">
    <source>
        <dbReference type="SAM" id="MobiDB-lite"/>
    </source>
</evidence>
<dbReference type="RefSeq" id="WP_007022198.1">
    <property type="nucleotide sequence ID" value="NZ_CH724127.1"/>
</dbReference>
<feature type="transmembrane region" description="Helical" evidence="2">
    <location>
        <begin position="151"/>
        <end position="171"/>
    </location>
</feature>
<evidence type="ECO:0000313" key="5">
    <source>
        <dbReference type="Proteomes" id="UP000002171"/>
    </source>
</evidence>
<keyword evidence="2" id="KW-0472">Membrane</keyword>
<keyword evidence="2" id="KW-1133">Transmembrane helix</keyword>
<dbReference type="InterPro" id="IPR011723">
    <property type="entry name" value="Znf/thioredoxin_put"/>
</dbReference>
<name>A0A7U8C5F0_NEPCE</name>
<proteinExistence type="predicted"/>
<dbReference type="AlphaFoldDB" id="A0A7U8C5F0"/>
<feature type="domain" description="Zinc finger/thioredoxin putative" evidence="3">
    <location>
        <begin position="6"/>
        <end position="42"/>
    </location>
</feature>
<evidence type="ECO:0000313" key="4">
    <source>
        <dbReference type="EMBL" id="EAR60425.1"/>
    </source>
</evidence>
<dbReference type="Pfam" id="PF11906">
    <property type="entry name" value="DUF3426"/>
    <property type="match status" value="1"/>
</dbReference>
<evidence type="ECO:0000256" key="2">
    <source>
        <dbReference type="SAM" id="Phobius"/>
    </source>
</evidence>
<organism evidence="4 5">
    <name type="scientific">Neptuniibacter caesariensis</name>
    <dbReference type="NCBI Taxonomy" id="207954"/>
    <lineage>
        <taxon>Bacteria</taxon>
        <taxon>Pseudomonadati</taxon>
        <taxon>Pseudomonadota</taxon>
        <taxon>Gammaproteobacteria</taxon>
        <taxon>Oceanospirillales</taxon>
        <taxon>Oceanospirillaceae</taxon>
        <taxon>Neptuniibacter</taxon>
    </lineage>
</organism>
<keyword evidence="2" id="KW-0812">Transmembrane</keyword>
<keyword evidence="5" id="KW-1185">Reference proteome</keyword>
<protein>
    <recommendedName>
        <fullName evidence="3">Zinc finger/thioredoxin putative domain-containing protein</fullName>
    </recommendedName>
</protein>
<dbReference type="EMBL" id="AAOW01000018">
    <property type="protein sequence ID" value="EAR60425.1"/>
    <property type="molecule type" value="Genomic_DNA"/>
</dbReference>
<dbReference type="OrthoDB" id="5294582at2"/>
<sequence>MQDASIITQCPGCSTQFRVTPGQLKVANGQVRCGSCLFVFSALEHNQSTAEASPFTPQKQTRAPQENPKKNPKRRAVKKQKATASLPEKVAISQEKIPSPPTQKVTSHEPRDNLDSVIKTIPEEESSENPLHIQVEPVILNSPVTQRHISWSWFTALTLALVVLLGQSLWFNRSELYSHPNLAVIYSHSCLYINCDLPQRSDVSRIKNQHLRIHKHPQIENAVIIDLALLNFADFHQPYPALALTFSDLKGRPVAQRVLQPADYLNSSLASENSMPINQLVQVTIELMSPGPRGVNYSLELLASQQ</sequence>
<feature type="compositionally biased region" description="Basic residues" evidence="1">
    <location>
        <begin position="70"/>
        <end position="81"/>
    </location>
</feature>
<feature type="compositionally biased region" description="Polar residues" evidence="1">
    <location>
        <begin position="49"/>
        <end position="64"/>
    </location>
</feature>
<dbReference type="Proteomes" id="UP000002171">
    <property type="component" value="Unassembled WGS sequence"/>
</dbReference>
<dbReference type="Pfam" id="PF13719">
    <property type="entry name" value="Zn_ribbon_5"/>
    <property type="match status" value="1"/>
</dbReference>
<gene>
    <name evidence="4" type="ORF">MED92_01134</name>
</gene>
<accession>A0A7U8C5F0</accession>
<comment type="caution">
    <text evidence="4">The sequence shown here is derived from an EMBL/GenBank/DDBJ whole genome shotgun (WGS) entry which is preliminary data.</text>
</comment>
<dbReference type="NCBIfam" id="TIGR02098">
    <property type="entry name" value="MJ0042_CXXC"/>
    <property type="match status" value="1"/>
</dbReference>
<evidence type="ECO:0000259" key="3">
    <source>
        <dbReference type="Pfam" id="PF13719"/>
    </source>
</evidence>
<dbReference type="InterPro" id="IPR021834">
    <property type="entry name" value="DUF3426"/>
</dbReference>
<reference evidence="4 5" key="1">
    <citation type="submission" date="2006-02" db="EMBL/GenBank/DDBJ databases">
        <authorList>
            <person name="Pinhassi J."/>
            <person name="Pedros-Alio C."/>
            <person name="Ferriera S."/>
            <person name="Johnson J."/>
            <person name="Kravitz S."/>
            <person name="Halpern A."/>
            <person name="Remington K."/>
            <person name="Beeson K."/>
            <person name="Tran B."/>
            <person name="Rogers Y.-H."/>
            <person name="Friedman R."/>
            <person name="Venter J.C."/>
        </authorList>
    </citation>
    <scope>NUCLEOTIDE SEQUENCE [LARGE SCALE GENOMIC DNA]</scope>
    <source>
        <strain evidence="4 5">MED92</strain>
    </source>
</reference>
<feature type="region of interest" description="Disordered" evidence="1">
    <location>
        <begin position="49"/>
        <end position="110"/>
    </location>
</feature>